<accession>D7G7C7</accession>
<dbReference type="Proteomes" id="UP000002630">
    <property type="component" value="Linkage Group LG28"/>
</dbReference>
<dbReference type="EMBL" id="FN649753">
    <property type="protein sequence ID" value="CBJ27678.1"/>
    <property type="molecule type" value="Genomic_DNA"/>
</dbReference>
<dbReference type="InterPro" id="IPR001763">
    <property type="entry name" value="Rhodanese-like_dom"/>
</dbReference>
<dbReference type="eggNOG" id="KOG1530">
    <property type="taxonomic scope" value="Eukaryota"/>
</dbReference>
<evidence type="ECO:0000259" key="1">
    <source>
        <dbReference type="PROSITE" id="PS50206"/>
    </source>
</evidence>
<dbReference type="PANTHER" id="PTHR45431:SF3">
    <property type="entry name" value="RHODANESE-LIKE DOMAIN-CONTAINING PROTEIN 15, CHLOROPLASTIC"/>
    <property type="match status" value="1"/>
</dbReference>
<dbReference type="AlphaFoldDB" id="D7G7C7"/>
<sequence>MFDEVGPQFANNLVQQEGWAYVDVRADYEFEHGRPAGAVNVPAFFSTAQGMTVNPDFVDQIAEKFPDKAAKLVIGCQMGSRSAQAAGWLENAGYSGVVNMEGGFSAWARDDSLPVEV</sequence>
<keyword evidence="3" id="KW-1185">Reference proteome</keyword>
<dbReference type="SUPFAM" id="SSF52821">
    <property type="entry name" value="Rhodanese/Cell cycle control phosphatase"/>
    <property type="match status" value="1"/>
</dbReference>
<dbReference type="EMBL" id="FN649036">
    <property type="protein sequence ID" value="CBJ27678.1"/>
    <property type="molecule type" value="Genomic_DNA"/>
</dbReference>
<feature type="domain" description="Rhodanese" evidence="1">
    <location>
        <begin position="15"/>
        <end position="116"/>
    </location>
</feature>
<dbReference type="STRING" id="2880.D7G7C7"/>
<protein>
    <submittedName>
        <fullName evidence="2">Ntdin</fullName>
    </submittedName>
</protein>
<dbReference type="OrthoDB" id="566238at2759"/>
<proteinExistence type="predicted"/>
<organism evidence="2 3">
    <name type="scientific">Ectocarpus siliculosus</name>
    <name type="common">Brown alga</name>
    <name type="synonym">Conferva siliculosa</name>
    <dbReference type="NCBI Taxonomy" id="2880"/>
    <lineage>
        <taxon>Eukaryota</taxon>
        <taxon>Sar</taxon>
        <taxon>Stramenopiles</taxon>
        <taxon>Ochrophyta</taxon>
        <taxon>PX clade</taxon>
        <taxon>Phaeophyceae</taxon>
        <taxon>Ectocarpales</taxon>
        <taxon>Ectocarpaceae</taxon>
        <taxon>Ectocarpus</taxon>
    </lineage>
</organism>
<evidence type="ECO:0000313" key="3">
    <source>
        <dbReference type="Proteomes" id="UP000002630"/>
    </source>
</evidence>
<dbReference type="PANTHER" id="PTHR45431">
    <property type="entry name" value="RHODANESE-LIKE DOMAIN-CONTAINING PROTEIN 15, CHLOROPLASTIC"/>
    <property type="match status" value="1"/>
</dbReference>
<evidence type="ECO:0000313" key="2">
    <source>
        <dbReference type="EMBL" id="CBJ27678.1"/>
    </source>
</evidence>
<name>D7G7C7_ECTSI</name>
<dbReference type="Pfam" id="PF00581">
    <property type="entry name" value="Rhodanese"/>
    <property type="match status" value="1"/>
</dbReference>
<dbReference type="CDD" id="cd00158">
    <property type="entry name" value="RHOD"/>
    <property type="match status" value="1"/>
</dbReference>
<dbReference type="InParanoid" id="D7G7C7"/>
<dbReference type="OMA" id="VCAHEAR"/>
<dbReference type="PROSITE" id="PS50206">
    <property type="entry name" value="RHODANESE_3"/>
    <property type="match status" value="1"/>
</dbReference>
<dbReference type="InterPro" id="IPR052367">
    <property type="entry name" value="Thiosulfate_ST/Rhodanese-like"/>
</dbReference>
<dbReference type="Gene3D" id="3.40.250.10">
    <property type="entry name" value="Rhodanese-like domain"/>
    <property type="match status" value="1"/>
</dbReference>
<dbReference type="SMART" id="SM00450">
    <property type="entry name" value="RHOD"/>
    <property type="match status" value="1"/>
</dbReference>
<reference evidence="2 3" key="1">
    <citation type="journal article" date="2010" name="Nature">
        <title>The Ectocarpus genome and the independent evolution of multicellularity in brown algae.</title>
        <authorList>
            <person name="Cock J.M."/>
            <person name="Sterck L."/>
            <person name="Rouze P."/>
            <person name="Scornet D."/>
            <person name="Allen A.E."/>
            <person name="Amoutzias G."/>
            <person name="Anthouard V."/>
            <person name="Artiguenave F."/>
            <person name="Aury J.M."/>
            <person name="Badger J.H."/>
            <person name="Beszteri B."/>
            <person name="Billiau K."/>
            <person name="Bonnet E."/>
            <person name="Bothwell J.H."/>
            <person name="Bowler C."/>
            <person name="Boyen C."/>
            <person name="Brownlee C."/>
            <person name="Carrano C.J."/>
            <person name="Charrier B."/>
            <person name="Cho G.Y."/>
            <person name="Coelho S.M."/>
            <person name="Collen J."/>
            <person name="Corre E."/>
            <person name="Da Silva C."/>
            <person name="Delage L."/>
            <person name="Delaroque N."/>
            <person name="Dittami S.M."/>
            <person name="Doulbeau S."/>
            <person name="Elias M."/>
            <person name="Farnham G."/>
            <person name="Gachon C.M."/>
            <person name="Gschloessl B."/>
            <person name="Heesch S."/>
            <person name="Jabbari K."/>
            <person name="Jubin C."/>
            <person name="Kawai H."/>
            <person name="Kimura K."/>
            <person name="Kloareg B."/>
            <person name="Kupper F.C."/>
            <person name="Lang D."/>
            <person name="Le Bail A."/>
            <person name="Leblanc C."/>
            <person name="Lerouge P."/>
            <person name="Lohr M."/>
            <person name="Lopez P.J."/>
            <person name="Martens C."/>
            <person name="Maumus F."/>
            <person name="Michel G."/>
            <person name="Miranda-Saavedra D."/>
            <person name="Morales J."/>
            <person name="Moreau H."/>
            <person name="Motomura T."/>
            <person name="Nagasato C."/>
            <person name="Napoli C.A."/>
            <person name="Nelson D.R."/>
            <person name="Nyvall-Collen P."/>
            <person name="Peters A.F."/>
            <person name="Pommier C."/>
            <person name="Potin P."/>
            <person name="Poulain J."/>
            <person name="Quesneville H."/>
            <person name="Read B."/>
            <person name="Rensing S.A."/>
            <person name="Ritter A."/>
            <person name="Rousvoal S."/>
            <person name="Samanta M."/>
            <person name="Samson G."/>
            <person name="Schroeder D.C."/>
            <person name="Segurens B."/>
            <person name="Strittmatter M."/>
            <person name="Tonon T."/>
            <person name="Tregear J.W."/>
            <person name="Valentin K."/>
            <person name="von Dassow P."/>
            <person name="Yamagishi T."/>
            <person name="Van de Peer Y."/>
            <person name="Wincker P."/>
        </authorList>
    </citation>
    <scope>NUCLEOTIDE SEQUENCE [LARGE SCALE GENOMIC DNA]</scope>
    <source>
        <strain evidence="3">Ec32 / CCAP1310/4</strain>
    </source>
</reference>
<dbReference type="InterPro" id="IPR036873">
    <property type="entry name" value="Rhodanese-like_dom_sf"/>
</dbReference>
<gene>
    <name evidence="2" type="ORF">Esi_0080_0094</name>
</gene>